<organism evidence="7 8">
    <name type="scientific">Dactylosporangium cerinum</name>
    <dbReference type="NCBI Taxonomy" id="1434730"/>
    <lineage>
        <taxon>Bacteria</taxon>
        <taxon>Bacillati</taxon>
        <taxon>Actinomycetota</taxon>
        <taxon>Actinomycetes</taxon>
        <taxon>Micromonosporales</taxon>
        <taxon>Micromonosporaceae</taxon>
        <taxon>Dactylosporangium</taxon>
    </lineage>
</organism>
<dbReference type="InterPro" id="IPR007016">
    <property type="entry name" value="O-antigen_ligase-rel_domated"/>
</dbReference>
<keyword evidence="4 5" id="KW-0472">Membrane</keyword>
<feature type="transmembrane region" description="Helical" evidence="5">
    <location>
        <begin position="64"/>
        <end position="80"/>
    </location>
</feature>
<comment type="subcellular location">
    <subcellularLocation>
        <location evidence="1">Membrane</location>
        <topology evidence="1">Multi-pass membrane protein</topology>
    </subcellularLocation>
</comment>
<dbReference type="PANTHER" id="PTHR37422:SF13">
    <property type="entry name" value="LIPOPOLYSACCHARIDE BIOSYNTHESIS PROTEIN PA4999-RELATED"/>
    <property type="match status" value="1"/>
</dbReference>
<dbReference type="Pfam" id="PF04932">
    <property type="entry name" value="Wzy_C"/>
    <property type="match status" value="1"/>
</dbReference>
<keyword evidence="3 5" id="KW-1133">Transmembrane helix</keyword>
<evidence type="ECO:0000256" key="2">
    <source>
        <dbReference type="ARBA" id="ARBA00022692"/>
    </source>
</evidence>
<dbReference type="GO" id="GO:0016874">
    <property type="term" value="F:ligase activity"/>
    <property type="evidence" value="ECO:0007669"/>
    <property type="project" value="UniProtKB-KW"/>
</dbReference>
<feature type="transmembrane region" description="Helical" evidence="5">
    <location>
        <begin position="92"/>
        <end position="112"/>
    </location>
</feature>
<feature type="transmembrane region" description="Helical" evidence="5">
    <location>
        <begin position="118"/>
        <end position="138"/>
    </location>
</feature>
<evidence type="ECO:0000256" key="3">
    <source>
        <dbReference type="ARBA" id="ARBA00022989"/>
    </source>
</evidence>
<keyword evidence="8" id="KW-1185">Reference proteome</keyword>
<feature type="transmembrane region" description="Helical" evidence="5">
    <location>
        <begin position="258"/>
        <end position="277"/>
    </location>
</feature>
<feature type="transmembrane region" description="Helical" evidence="5">
    <location>
        <begin position="191"/>
        <end position="212"/>
    </location>
</feature>
<dbReference type="PANTHER" id="PTHR37422">
    <property type="entry name" value="TEICHURONIC ACID BIOSYNTHESIS PROTEIN TUAE"/>
    <property type="match status" value="1"/>
</dbReference>
<sequence length="464" mass="47099">MTAPTRGAAAHAATLPLRVALAPLAWALAAAGWAARRPSCLIAAALLLVCLPSDLQAAGGGGRITVADVAAAVAVAAALWRCLRDGAAPAPLGLLPFGAVVLSVAAATVIAADPAASLVGFVRYTELFVLIPVAVAMALRDRFDVLLVAGAFVAVTVAEGAVGVRQSATNTGASYAGQYVRAIGTFGAEQVMALGALVGYGVIVTLALGLATRGRTRAALVGTAALLVLPLGFSLSRGAWIATACAVVVQLFVFSRRLGVATVATAAFVVGLLVSGVGPASFTLDERVTSIASSGSAPDRSVRDRYALWGTAIGIWADHPVLGVGLKDFAAARDTYAPMSLSAGSDVDDPQAGFRRQPLLSAHNQYLMVLAEQGTVGALAFGSLLGTLTAGAFRRRAAFASGPPGTDTRFLDLVAPGVMVWTLIDFSYGDIGAGPTGVLLAVLLGLVARRAVIVPRTFPPEVPR</sequence>
<gene>
    <name evidence="7" type="ORF">ACFPIJ_37960</name>
</gene>
<proteinExistence type="predicted"/>
<evidence type="ECO:0000313" key="7">
    <source>
        <dbReference type="EMBL" id="MFC5003596.1"/>
    </source>
</evidence>
<name>A0ABV9W4M5_9ACTN</name>
<feature type="transmembrane region" description="Helical" evidence="5">
    <location>
        <begin position="224"/>
        <end position="252"/>
    </location>
</feature>
<comment type="caution">
    <text evidence="7">The sequence shown here is derived from an EMBL/GenBank/DDBJ whole genome shotgun (WGS) entry which is preliminary data.</text>
</comment>
<evidence type="ECO:0000256" key="4">
    <source>
        <dbReference type="ARBA" id="ARBA00023136"/>
    </source>
</evidence>
<accession>A0ABV9W4M5</accession>
<keyword evidence="2 5" id="KW-0812">Transmembrane</keyword>
<evidence type="ECO:0000256" key="1">
    <source>
        <dbReference type="ARBA" id="ARBA00004141"/>
    </source>
</evidence>
<evidence type="ECO:0000313" key="8">
    <source>
        <dbReference type="Proteomes" id="UP001595912"/>
    </source>
</evidence>
<feature type="transmembrane region" description="Helical" evidence="5">
    <location>
        <begin position="15"/>
        <end position="33"/>
    </location>
</feature>
<evidence type="ECO:0000259" key="6">
    <source>
        <dbReference type="Pfam" id="PF04932"/>
    </source>
</evidence>
<dbReference type="Proteomes" id="UP001595912">
    <property type="component" value="Unassembled WGS sequence"/>
</dbReference>
<dbReference type="EMBL" id="JBHSIU010000054">
    <property type="protein sequence ID" value="MFC5003596.1"/>
    <property type="molecule type" value="Genomic_DNA"/>
</dbReference>
<reference evidence="8" key="1">
    <citation type="journal article" date="2019" name="Int. J. Syst. Evol. Microbiol.">
        <title>The Global Catalogue of Microorganisms (GCM) 10K type strain sequencing project: providing services to taxonomists for standard genome sequencing and annotation.</title>
        <authorList>
            <consortium name="The Broad Institute Genomics Platform"/>
            <consortium name="The Broad Institute Genome Sequencing Center for Infectious Disease"/>
            <person name="Wu L."/>
            <person name="Ma J."/>
        </authorList>
    </citation>
    <scope>NUCLEOTIDE SEQUENCE [LARGE SCALE GENOMIC DNA]</scope>
    <source>
        <strain evidence="8">CGMCC 4.7152</strain>
    </source>
</reference>
<dbReference type="RefSeq" id="WP_380122718.1">
    <property type="nucleotide sequence ID" value="NZ_JBHSIU010000054.1"/>
</dbReference>
<protein>
    <submittedName>
        <fullName evidence="7">O-antigen ligase family protein</fullName>
    </submittedName>
</protein>
<keyword evidence="7" id="KW-0436">Ligase</keyword>
<dbReference type="InterPro" id="IPR051533">
    <property type="entry name" value="WaaL-like"/>
</dbReference>
<feature type="domain" description="O-antigen ligase-related" evidence="6">
    <location>
        <begin position="224"/>
        <end position="381"/>
    </location>
</feature>
<evidence type="ECO:0000256" key="5">
    <source>
        <dbReference type="SAM" id="Phobius"/>
    </source>
</evidence>
<feature type="transmembrane region" description="Helical" evidence="5">
    <location>
        <begin position="145"/>
        <end position="164"/>
    </location>
</feature>